<keyword evidence="10" id="KW-1185">Reference proteome</keyword>
<name>A0A418M2Z8_9BACT</name>
<comment type="caution">
    <text evidence="9">The sequence shown here is derived from an EMBL/GenBank/DDBJ whole genome shotgun (WGS) entry which is preliminary data.</text>
</comment>
<dbReference type="InterPro" id="IPR050250">
    <property type="entry name" value="Macrolide_Exporter_MacB"/>
</dbReference>
<keyword evidence="3 6" id="KW-0812">Transmembrane</keyword>
<dbReference type="GO" id="GO:0005886">
    <property type="term" value="C:plasma membrane"/>
    <property type="evidence" value="ECO:0007669"/>
    <property type="project" value="UniProtKB-SubCell"/>
</dbReference>
<feature type="transmembrane region" description="Helical" evidence="6">
    <location>
        <begin position="417"/>
        <end position="442"/>
    </location>
</feature>
<keyword evidence="4 6" id="KW-1133">Transmembrane helix</keyword>
<dbReference type="GO" id="GO:0022857">
    <property type="term" value="F:transmembrane transporter activity"/>
    <property type="evidence" value="ECO:0007669"/>
    <property type="project" value="TreeGrafter"/>
</dbReference>
<sequence>MIRNYFKIAWRNLWKNKLFSVVNILSLSLSMAVGVILFTGLKATFDTDHFHPKLNQLVRILTQETNEGVQTKWASAPLPLATQLNSVSFVEKTVKVRLAGKHNLQTDKGDVPIDIKFSEPSFFDVFGFNLLSGSAQSLANNPTSLLLTQKTAEKIFGSTNVLGHTVQFENLGYYTVGGIIQDPPLETHLPIEAMLSIRSAELLEKKGAISSISQDWGGFKSSAIYARLKSDGNLEQLNATLQNYTRKLDKSHLQFLAQPIEDITPGKIDLKSNPHAGASWEDVKTQLFIILSLTLLAAFNYISLALARAFSRAQEVGVRKIIGATRGQVIGQFLMESTLVALCALFFTVPCVTILAHYIPDMDDVTFTWDIAFVVGLITYALITGLVAGAFPAWLLSAFQPIQVLRKMKTIKLFRGVAVYKALIVVQFSVTILFMILVVIVADYDRKNNAIISSTVPSNVLTLDLKGENYQNLQNEISGLSQVETTLATNWYYEPIKLGKDSVTLNDKTLEVNYVSIDPRAIETEGIRLLAGQNFPSTMPLSTEQYVLVNEAAAKVLASKSETLVGQNLLLDSASVQVIGILPNEIIGQQLPLIYRYLPNEITTLTIKIKPHTEMEATKAIQSVWKDHFPEKTANLYNLKEYRYSGEISGEMEIFGGSALIIMIIAALGILGIASYSVETRTKELGIRKVMGASNVKLVWIITKNFGILMLIAGLIGVPAGLFCGDLLRKEMGSYLDLGLINISIAFALVAIVGLLTVLSQTIRAGQIEPVKVLKAD</sequence>
<evidence type="ECO:0000313" key="9">
    <source>
        <dbReference type="EMBL" id="RIV20064.1"/>
    </source>
</evidence>
<evidence type="ECO:0000256" key="2">
    <source>
        <dbReference type="ARBA" id="ARBA00022475"/>
    </source>
</evidence>
<evidence type="ECO:0000256" key="6">
    <source>
        <dbReference type="SAM" id="Phobius"/>
    </source>
</evidence>
<dbReference type="Pfam" id="PF12704">
    <property type="entry name" value="MacB_PCD"/>
    <property type="match status" value="1"/>
</dbReference>
<feature type="domain" description="MacB-like periplasmic core" evidence="8">
    <location>
        <begin position="22"/>
        <end position="243"/>
    </location>
</feature>
<proteinExistence type="predicted"/>
<dbReference type="PANTHER" id="PTHR30572">
    <property type="entry name" value="MEMBRANE COMPONENT OF TRANSPORTER-RELATED"/>
    <property type="match status" value="1"/>
</dbReference>
<evidence type="ECO:0000256" key="5">
    <source>
        <dbReference type="ARBA" id="ARBA00023136"/>
    </source>
</evidence>
<keyword evidence="5 6" id="KW-0472">Membrane</keyword>
<dbReference type="OrthoDB" id="5933722at2"/>
<accession>A0A418M2Z8</accession>
<organism evidence="9 10">
    <name type="scientific">Fibrisoma montanum</name>
    <dbReference type="NCBI Taxonomy" id="2305895"/>
    <lineage>
        <taxon>Bacteria</taxon>
        <taxon>Pseudomonadati</taxon>
        <taxon>Bacteroidota</taxon>
        <taxon>Cytophagia</taxon>
        <taxon>Cytophagales</taxon>
        <taxon>Spirosomataceae</taxon>
        <taxon>Fibrisoma</taxon>
    </lineage>
</organism>
<feature type="transmembrane region" description="Helical" evidence="6">
    <location>
        <begin position="21"/>
        <end position="41"/>
    </location>
</feature>
<feature type="transmembrane region" description="Helical" evidence="6">
    <location>
        <begin position="738"/>
        <end position="759"/>
    </location>
</feature>
<gene>
    <name evidence="9" type="ORF">DYU11_23580</name>
</gene>
<keyword evidence="2" id="KW-1003">Cell membrane</keyword>
<dbReference type="Pfam" id="PF02687">
    <property type="entry name" value="FtsX"/>
    <property type="match status" value="2"/>
</dbReference>
<protein>
    <submittedName>
        <fullName evidence="9">ABC transporter permease</fullName>
    </submittedName>
</protein>
<feature type="transmembrane region" description="Helical" evidence="6">
    <location>
        <begin position="698"/>
        <end position="718"/>
    </location>
</feature>
<evidence type="ECO:0000313" key="10">
    <source>
        <dbReference type="Proteomes" id="UP000283523"/>
    </source>
</evidence>
<dbReference type="AlphaFoldDB" id="A0A418M2Z8"/>
<evidence type="ECO:0000256" key="3">
    <source>
        <dbReference type="ARBA" id="ARBA00022692"/>
    </source>
</evidence>
<dbReference type="Proteomes" id="UP000283523">
    <property type="component" value="Unassembled WGS sequence"/>
</dbReference>
<evidence type="ECO:0000259" key="8">
    <source>
        <dbReference type="Pfam" id="PF12704"/>
    </source>
</evidence>
<feature type="transmembrane region" description="Helical" evidence="6">
    <location>
        <begin position="371"/>
        <end position="396"/>
    </location>
</feature>
<dbReference type="PANTHER" id="PTHR30572:SF18">
    <property type="entry name" value="ABC-TYPE MACROLIDE FAMILY EXPORT SYSTEM PERMEASE COMPONENT 2"/>
    <property type="match status" value="1"/>
</dbReference>
<dbReference type="EMBL" id="QXED01000007">
    <property type="protein sequence ID" value="RIV20064.1"/>
    <property type="molecule type" value="Genomic_DNA"/>
</dbReference>
<comment type="subcellular location">
    <subcellularLocation>
        <location evidence="1">Cell membrane</location>
        <topology evidence="1">Multi-pass membrane protein</topology>
    </subcellularLocation>
</comment>
<reference evidence="9 10" key="1">
    <citation type="submission" date="2018-08" db="EMBL/GenBank/DDBJ databases">
        <title>Fibrisoma montanum sp. nov., isolated from Danxia mountain soil.</title>
        <authorList>
            <person name="Huang Y."/>
        </authorList>
    </citation>
    <scope>NUCLEOTIDE SEQUENCE [LARGE SCALE GENOMIC DNA]</scope>
    <source>
        <strain evidence="9 10">HYT19</strain>
    </source>
</reference>
<dbReference type="InterPro" id="IPR003838">
    <property type="entry name" value="ABC3_permease_C"/>
</dbReference>
<feature type="transmembrane region" description="Helical" evidence="6">
    <location>
        <begin position="339"/>
        <end position="359"/>
    </location>
</feature>
<feature type="transmembrane region" description="Helical" evidence="6">
    <location>
        <begin position="654"/>
        <end position="678"/>
    </location>
</feature>
<evidence type="ECO:0000256" key="1">
    <source>
        <dbReference type="ARBA" id="ARBA00004651"/>
    </source>
</evidence>
<feature type="domain" description="ABC3 transporter permease C-terminal" evidence="7">
    <location>
        <begin position="288"/>
        <end position="400"/>
    </location>
</feature>
<feature type="domain" description="ABC3 transporter permease C-terminal" evidence="7">
    <location>
        <begin position="659"/>
        <end position="770"/>
    </location>
</feature>
<evidence type="ECO:0000259" key="7">
    <source>
        <dbReference type="Pfam" id="PF02687"/>
    </source>
</evidence>
<dbReference type="InterPro" id="IPR025857">
    <property type="entry name" value="MacB_PCD"/>
</dbReference>
<evidence type="ECO:0000256" key="4">
    <source>
        <dbReference type="ARBA" id="ARBA00022989"/>
    </source>
</evidence>
<feature type="transmembrane region" description="Helical" evidence="6">
    <location>
        <begin position="287"/>
        <end position="310"/>
    </location>
</feature>